<dbReference type="SUPFAM" id="SSF47060">
    <property type="entry name" value="S15/NS1 RNA-binding domain"/>
    <property type="match status" value="1"/>
</dbReference>
<accession>A0A8C0HV01</accession>
<evidence type="ECO:0000313" key="2">
    <source>
        <dbReference type="Ensembl" id="ENSBMSP00010005705.1"/>
    </source>
</evidence>
<reference evidence="2" key="1">
    <citation type="submission" date="2023-09" db="UniProtKB">
        <authorList>
            <consortium name="Ensembl"/>
        </authorList>
    </citation>
    <scope>IDENTIFICATION</scope>
</reference>
<evidence type="ECO:0000256" key="1">
    <source>
        <dbReference type="SAM" id="MobiDB-lite"/>
    </source>
</evidence>
<dbReference type="Gene3D" id="1.10.287.10">
    <property type="entry name" value="S15/NS1, RNA-binding"/>
    <property type="match status" value="1"/>
</dbReference>
<name>A0A8C0HV01_BALMU</name>
<dbReference type="InterPro" id="IPR009068">
    <property type="entry name" value="uS15_NS1_RNA-bd_sf"/>
</dbReference>
<organism evidence="2">
    <name type="scientific">Balaenoptera musculus</name>
    <name type="common">Blue whale</name>
    <dbReference type="NCBI Taxonomy" id="9771"/>
    <lineage>
        <taxon>Eukaryota</taxon>
        <taxon>Metazoa</taxon>
        <taxon>Chordata</taxon>
        <taxon>Craniata</taxon>
        <taxon>Vertebrata</taxon>
        <taxon>Euteleostomi</taxon>
        <taxon>Mammalia</taxon>
        <taxon>Eutheria</taxon>
        <taxon>Laurasiatheria</taxon>
        <taxon>Artiodactyla</taxon>
        <taxon>Whippomorpha</taxon>
        <taxon>Cetacea</taxon>
        <taxon>Mysticeti</taxon>
        <taxon>Balaenopteridae</taxon>
        <taxon>Balaenoptera</taxon>
    </lineage>
</organism>
<dbReference type="GeneTree" id="ENSGT01010000229087"/>
<dbReference type="AlphaFoldDB" id="A0A8C0HV01"/>
<dbReference type="Ensembl" id="ENSBMST00010006311.1">
    <property type="protein sequence ID" value="ENSBMSP00010005705.1"/>
    <property type="gene ID" value="ENSBMSG00010004236.1"/>
</dbReference>
<proteinExistence type="predicted"/>
<feature type="region of interest" description="Disordered" evidence="1">
    <location>
        <begin position="36"/>
        <end position="65"/>
    </location>
</feature>
<protein>
    <submittedName>
        <fullName evidence="2">Uncharacterized protein</fullName>
    </submittedName>
</protein>
<sequence>MADVPNGEQGCGSPLELFKNIAAQGELVRALKARNAAKVSAGKHSSRPPRLSPFPAPRNNDFRFF</sequence>